<evidence type="ECO:0000256" key="1">
    <source>
        <dbReference type="SAM" id="MobiDB-lite"/>
    </source>
</evidence>
<dbReference type="InterPro" id="IPR005094">
    <property type="entry name" value="Endonuclease_MobA/VirD2"/>
</dbReference>
<dbReference type="RefSeq" id="WP_188717075.1">
    <property type="nucleotide sequence ID" value="NZ_BMIV01000028.1"/>
</dbReference>
<accession>A0ABQ1VP34</accession>
<reference evidence="4" key="1">
    <citation type="journal article" date="2019" name="Int. J. Syst. Evol. Microbiol.">
        <title>The Global Catalogue of Microorganisms (GCM) 10K type strain sequencing project: providing services to taxonomists for standard genome sequencing and annotation.</title>
        <authorList>
            <consortium name="The Broad Institute Genomics Platform"/>
            <consortium name="The Broad Institute Genome Sequencing Center for Infectious Disease"/>
            <person name="Wu L."/>
            <person name="Ma J."/>
        </authorList>
    </citation>
    <scope>NUCLEOTIDE SEQUENCE [LARGE SCALE GENOMIC DNA]</scope>
    <source>
        <strain evidence="4">CGMCC 1.15419</strain>
    </source>
</reference>
<dbReference type="EMBL" id="BMIV01000028">
    <property type="protein sequence ID" value="GGF80492.1"/>
    <property type="molecule type" value="Genomic_DNA"/>
</dbReference>
<dbReference type="Pfam" id="PF03432">
    <property type="entry name" value="Relaxase"/>
    <property type="match status" value="1"/>
</dbReference>
<evidence type="ECO:0000313" key="3">
    <source>
        <dbReference type="EMBL" id="GGF80492.1"/>
    </source>
</evidence>
<keyword evidence="4" id="KW-1185">Reference proteome</keyword>
<comment type="caution">
    <text evidence="3">The sequence shown here is derived from an EMBL/GenBank/DDBJ whole genome shotgun (WGS) entry which is preliminary data.</text>
</comment>
<feature type="domain" description="MobA/VirD2-like nuclease" evidence="2">
    <location>
        <begin position="124"/>
        <end position="196"/>
    </location>
</feature>
<dbReference type="Proteomes" id="UP000640509">
    <property type="component" value="Unassembled WGS sequence"/>
</dbReference>
<feature type="region of interest" description="Disordered" evidence="1">
    <location>
        <begin position="607"/>
        <end position="631"/>
    </location>
</feature>
<name>A0ABQ1VP34_9RHOB</name>
<evidence type="ECO:0000259" key="2">
    <source>
        <dbReference type="Pfam" id="PF03432"/>
    </source>
</evidence>
<protein>
    <recommendedName>
        <fullName evidence="2">MobA/VirD2-like nuclease domain-containing protein</fullName>
    </recommendedName>
</protein>
<gene>
    <name evidence="3" type="ORF">GCM10011402_36390</name>
</gene>
<organism evidence="3 4">
    <name type="scientific">Paracoccus acridae</name>
    <dbReference type="NCBI Taxonomy" id="1795310"/>
    <lineage>
        <taxon>Bacteria</taxon>
        <taxon>Pseudomonadati</taxon>
        <taxon>Pseudomonadota</taxon>
        <taxon>Alphaproteobacteria</taxon>
        <taxon>Rhodobacterales</taxon>
        <taxon>Paracoccaceae</taxon>
        <taxon>Paracoccus</taxon>
    </lineage>
</organism>
<sequence>MASLSDDLIGEIRLRRVGGRVPRDSRFGKGRSHRSGAGGSSFSAQARNLWRVGQGSNAAVLKKIARGGTQTPGRLQAQLRYLFTKSHALFGNTVAFDPEAQVLSAEQRRAIVLDWSDSWRGDPKNGHTTHLLLSFPYDLSPKKALWIAEAWAFEMFQSGTHMQDEWAYVAALHTDRSHPHVHIVVNNRGLEQDTWFFMAKDHAFNLSTMKERLVEIAGGMGVELDASSRLERGILTYGPTRAEIEGAARERRPVRERALQGPALEEGLAVVTRSAATLRTLAGIASLARLKEVKLRMEWAAVILETGGILSAKTLEGEMTDLQNTDVPHTRRSLDRVFATWLDRVEREIATLGPEDRREMRTELAEVTTAILRDLGDARGAELVMEPPRSALYRTELGDGAITRGTVTKTLSRTAALEVRTGVLEAAEAIGIERPAMERRLEHPAANAWQEREWVKADLRAVSVTRGLDLNVKAERDQVADLVDSFYATAAKVLNHALGMEHARETVHSRESDRLVRTLETLSRVHRQHRRVEFEGEDHAERFARDLKERYGERVMEQIASGDDRALALDFPEEGPRRAIARALVVAAESHESFGLSRRQAELARERLLSSEHQHERAQHELHRKDHDLDL</sequence>
<proteinExistence type="predicted"/>
<evidence type="ECO:0000313" key="4">
    <source>
        <dbReference type="Proteomes" id="UP000640509"/>
    </source>
</evidence>